<evidence type="ECO:0000256" key="1">
    <source>
        <dbReference type="ARBA" id="ARBA00004651"/>
    </source>
</evidence>
<keyword evidence="4 8" id="KW-0812">Transmembrane</keyword>
<evidence type="ECO:0000256" key="6">
    <source>
        <dbReference type="ARBA" id="ARBA00023065"/>
    </source>
</evidence>
<evidence type="ECO:0000256" key="5">
    <source>
        <dbReference type="ARBA" id="ARBA00022989"/>
    </source>
</evidence>
<dbReference type="GO" id="GO:0005886">
    <property type="term" value="C:plasma membrane"/>
    <property type="evidence" value="ECO:0007669"/>
    <property type="project" value="UniProtKB-SubCell"/>
</dbReference>
<evidence type="ECO:0000256" key="4">
    <source>
        <dbReference type="ARBA" id="ARBA00022692"/>
    </source>
</evidence>
<dbReference type="GO" id="GO:0005254">
    <property type="term" value="F:chloride channel activity"/>
    <property type="evidence" value="ECO:0007669"/>
    <property type="project" value="InterPro"/>
</dbReference>
<evidence type="ECO:0008006" key="11">
    <source>
        <dbReference type="Google" id="ProtNLM"/>
    </source>
</evidence>
<keyword evidence="2" id="KW-0813">Transport</keyword>
<comment type="subcellular location">
    <subcellularLocation>
        <location evidence="1">Cell membrane</location>
        <topology evidence="1">Multi-pass membrane protein</topology>
    </subcellularLocation>
</comment>
<keyword evidence="3" id="KW-1003">Cell membrane</keyword>
<gene>
    <name evidence="10" type="ORF">PCAR00345_LOCUS35523</name>
</gene>
<protein>
    <recommendedName>
        <fullName evidence="11">Bestrophin homolog</fullName>
    </recommendedName>
</protein>
<keyword evidence="5 8" id="KW-1133">Transmembrane helix</keyword>
<dbReference type="InterPro" id="IPR044669">
    <property type="entry name" value="YneE/VCCN1/2-like"/>
</dbReference>
<feature type="signal peptide" evidence="9">
    <location>
        <begin position="1"/>
        <end position="26"/>
    </location>
</feature>
<evidence type="ECO:0000256" key="9">
    <source>
        <dbReference type="SAM" id="SignalP"/>
    </source>
</evidence>
<keyword evidence="9" id="KW-0732">Signal</keyword>
<evidence type="ECO:0000313" key="10">
    <source>
        <dbReference type="EMBL" id="CAE0782820.1"/>
    </source>
</evidence>
<reference evidence="10" key="1">
    <citation type="submission" date="2021-01" db="EMBL/GenBank/DDBJ databases">
        <authorList>
            <person name="Corre E."/>
            <person name="Pelletier E."/>
            <person name="Niang G."/>
            <person name="Scheremetjew M."/>
            <person name="Finn R."/>
            <person name="Kale V."/>
            <person name="Holt S."/>
            <person name="Cochrane G."/>
            <person name="Meng A."/>
            <person name="Brown T."/>
            <person name="Cohen L."/>
        </authorList>
    </citation>
    <scope>NUCLEOTIDE SEQUENCE</scope>
    <source>
        <strain evidence="10">CCMP645</strain>
    </source>
</reference>
<feature type="transmembrane region" description="Helical" evidence="8">
    <location>
        <begin position="367"/>
        <end position="391"/>
    </location>
</feature>
<name>A0A7S4F9D7_CHRCT</name>
<dbReference type="PANTHER" id="PTHR33281">
    <property type="entry name" value="UPF0187 PROTEIN YNEE"/>
    <property type="match status" value="1"/>
</dbReference>
<dbReference type="Pfam" id="PF25539">
    <property type="entry name" value="Bestrophin_2"/>
    <property type="match status" value="1"/>
</dbReference>
<keyword evidence="7 8" id="KW-0472">Membrane</keyword>
<evidence type="ECO:0000256" key="8">
    <source>
        <dbReference type="SAM" id="Phobius"/>
    </source>
</evidence>
<feature type="chain" id="PRO_5030588087" description="Bestrophin homolog" evidence="9">
    <location>
        <begin position="27"/>
        <end position="444"/>
    </location>
</feature>
<proteinExistence type="predicted"/>
<evidence type="ECO:0000256" key="2">
    <source>
        <dbReference type="ARBA" id="ARBA00022448"/>
    </source>
</evidence>
<dbReference type="PANTHER" id="PTHR33281:SF19">
    <property type="entry name" value="VOLTAGE-DEPENDENT ANION CHANNEL-FORMING PROTEIN YNEE"/>
    <property type="match status" value="1"/>
</dbReference>
<accession>A0A7S4F9D7</accession>
<organism evidence="10">
    <name type="scientific">Chrysotila carterae</name>
    <name type="common">Marine alga</name>
    <name type="synonym">Syracosphaera carterae</name>
    <dbReference type="NCBI Taxonomy" id="13221"/>
    <lineage>
        <taxon>Eukaryota</taxon>
        <taxon>Haptista</taxon>
        <taxon>Haptophyta</taxon>
        <taxon>Prymnesiophyceae</taxon>
        <taxon>Isochrysidales</taxon>
        <taxon>Isochrysidaceae</taxon>
        <taxon>Chrysotila</taxon>
    </lineage>
</organism>
<sequence length="444" mass="48261">METSALSRTLHLVLLISACGLGRCRCSFGGAAGRFACTTPRRLSPFLPCTLAKEAVQCAPAPEGGVFASRNEVPSACPYNERRISFAAAMPLRAKRANAFLAEQSLTLDEDLEMLWSLPCSSEGCLLGETVRADATRLGVLVSKDSTITKLWDLHDWEKHTSPRRMWRHLVFWPKSTILRRLYSMLLVLSAWSLLVYRFRICLPAAAVSYSVSPLALLLAFRVNAANARFAEARSQWGRAIFAARELAANIAVDVNVPSSTKDGCARAICCFGWAVKASLRGVADLELVLNALLAPEAAIWVMTQKKPSLALLMLVRKWLAPHPIPLASAQAIASCIADLNLCYGGMERILSTPLSPTYGRHTSRGLMLWLAMLPCALVASGVSNVFSLLVTQLGVAYVMLGIDEIGIQIEQPFDVLPLYGMATVLTRDVQEAFAADVPLTPGN</sequence>
<dbReference type="AlphaFoldDB" id="A0A7S4F9D7"/>
<evidence type="ECO:0000256" key="3">
    <source>
        <dbReference type="ARBA" id="ARBA00022475"/>
    </source>
</evidence>
<keyword evidence="6" id="KW-0406">Ion transport</keyword>
<evidence type="ECO:0000256" key="7">
    <source>
        <dbReference type="ARBA" id="ARBA00023136"/>
    </source>
</evidence>
<dbReference type="EMBL" id="HBIZ01055739">
    <property type="protein sequence ID" value="CAE0782820.1"/>
    <property type="molecule type" value="Transcribed_RNA"/>
</dbReference>